<reference evidence="7 8" key="1">
    <citation type="submission" date="2022-05" db="EMBL/GenBank/DDBJ databases">
        <authorList>
            <consortium name="Genoscope - CEA"/>
            <person name="William W."/>
        </authorList>
    </citation>
    <scope>NUCLEOTIDE SEQUENCE [LARGE SCALE GENOMIC DNA]</scope>
</reference>
<accession>A0AAU9XIK9</accession>
<dbReference type="GO" id="GO:0004674">
    <property type="term" value="F:protein serine/threonine kinase activity"/>
    <property type="evidence" value="ECO:0007669"/>
    <property type="project" value="UniProtKB-KW"/>
</dbReference>
<evidence type="ECO:0000256" key="1">
    <source>
        <dbReference type="ARBA" id="ARBA00004496"/>
    </source>
</evidence>
<sequence length="355" mass="40590">MALQDVFEDFKKSKAVLKKVHHDTVKCFDEIVRKLSVKGTAEIAEELRYSTSPVQASPDEVRVMAQTVAMADVHLEFDNAFAELLYTPKEKKEVTDLFDQEPALIFVGQTNCGKSSIINELLGCELILIFLYTVLPSINTNCHLFPCQDREVLNEMTSSGTDLSIFFVVSKLEPEDRTESSDEDDEPRGHAAPVKAWKKRELEVQNRKKTRVYERLVKNGHFPSQLPMNQNERFHGMSAWRIQQYHALKKRNPEASSEEFTDYTQAFERFQNSLKEFTEESLRARVKCVCKTLVRVLSRCLDFSLHSESQCFEKGKEANIEDVGNTFARGTASSRQHNPRPEGRKAGHGYTRTAQ</sequence>
<dbReference type="SUPFAM" id="SSF52540">
    <property type="entry name" value="P-loop containing nucleoside triphosphate hydrolases"/>
    <property type="match status" value="1"/>
</dbReference>
<dbReference type="Proteomes" id="UP001159428">
    <property type="component" value="Unassembled WGS sequence"/>
</dbReference>
<dbReference type="PANTHER" id="PTHR46392">
    <property type="entry name" value="DUAL SERINE/THREONINE AND TYROSINE PROTEIN KINASE"/>
    <property type="match status" value="1"/>
</dbReference>
<name>A0AAU9XIK9_9CNID</name>
<evidence type="ECO:0000256" key="2">
    <source>
        <dbReference type="ARBA" id="ARBA00022490"/>
    </source>
</evidence>
<dbReference type="AlphaFoldDB" id="A0AAU9XIK9"/>
<dbReference type="GO" id="GO:0044344">
    <property type="term" value="P:cellular response to fibroblast growth factor stimulus"/>
    <property type="evidence" value="ECO:0007669"/>
    <property type="project" value="TreeGrafter"/>
</dbReference>
<organism evidence="7 8">
    <name type="scientific">Pocillopora meandrina</name>
    <dbReference type="NCBI Taxonomy" id="46732"/>
    <lineage>
        <taxon>Eukaryota</taxon>
        <taxon>Metazoa</taxon>
        <taxon>Cnidaria</taxon>
        <taxon>Anthozoa</taxon>
        <taxon>Hexacorallia</taxon>
        <taxon>Scleractinia</taxon>
        <taxon>Astrocoeniina</taxon>
        <taxon>Pocilloporidae</taxon>
        <taxon>Pocillopora</taxon>
    </lineage>
</organism>
<comment type="subcellular location">
    <subcellularLocation>
        <location evidence="1">Cytoplasm</location>
    </subcellularLocation>
</comment>
<dbReference type="GO" id="GO:0043066">
    <property type="term" value="P:negative regulation of apoptotic process"/>
    <property type="evidence" value="ECO:0007669"/>
    <property type="project" value="TreeGrafter"/>
</dbReference>
<evidence type="ECO:0000313" key="7">
    <source>
        <dbReference type="EMBL" id="CAH3149546.1"/>
    </source>
</evidence>
<keyword evidence="8" id="KW-1185">Reference proteome</keyword>
<evidence type="ECO:0000256" key="3">
    <source>
        <dbReference type="ARBA" id="ARBA00022527"/>
    </source>
</evidence>
<evidence type="ECO:0000256" key="5">
    <source>
        <dbReference type="ARBA" id="ARBA00022777"/>
    </source>
</evidence>
<evidence type="ECO:0000256" key="4">
    <source>
        <dbReference type="ARBA" id="ARBA00022679"/>
    </source>
</evidence>
<dbReference type="PANTHER" id="PTHR46392:SF1">
    <property type="entry name" value="DUAL SERINE_THREONINE AND TYROSINE PROTEIN KINASE"/>
    <property type="match status" value="1"/>
</dbReference>
<dbReference type="GO" id="GO:0070374">
    <property type="term" value="P:positive regulation of ERK1 and ERK2 cascade"/>
    <property type="evidence" value="ECO:0007669"/>
    <property type="project" value="TreeGrafter"/>
</dbReference>
<dbReference type="GO" id="GO:0045743">
    <property type="term" value="P:positive regulation of fibroblast growth factor receptor signaling pathway"/>
    <property type="evidence" value="ECO:0007669"/>
    <property type="project" value="TreeGrafter"/>
</dbReference>
<dbReference type="Gene3D" id="3.40.50.300">
    <property type="entry name" value="P-loop containing nucleotide triphosphate hydrolases"/>
    <property type="match status" value="1"/>
</dbReference>
<keyword evidence="4" id="KW-0808">Transferase</keyword>
<protein>
    <recommendedName>
        <fullName evidence="9">G domain-containing protein</fullName>
    </recommendedName>
</protein>
<comment type="caution">
    <text evidence="7">The sequence shown here is derived from an EMBL/GenBank/DDBJ whole genome shotgun (WGS) entry which is preliminary data.</text>
</comment>
<dbReference type="EMBL" id="CALNXJ010000046">
    <property type="protein sequence ID" value="CAH3149546.1"/>
    <property type="molecule type" value="Genomic_DNA"/>
</dbReference>
<dbReference type="GO" id="GO:0005737">
    <property type="term" value="C:cytoplasm"/>
    <property type="evidence" value="ECO:0007669"/>
    <property type="project" value="UniProtKB-SubCell"/>
</dbReference>
<proteinExistence type="predicted"/>
<dbReference type="InterPro" id="IPR051302">
    <property type="entry name" value="Dual_SerThr-Tyr_Kinase"/>
</dbReference>
<evidence type="ECO:0000256" key="6">
    <source>
        <dbReference type="SAM" id="MobiDB-lite"/>
    </source>
</evidence>
<gene>
    <name evidence="7" type="ORF">PMEA_00024377</name>
</gene>
<evidence type="ECO:0000313" key="8">
    <source>
        <dbReference type="Proteomes" id="UP001159428"/>
    </source>
</evidence>
<evidence type="ECO:0008006" key="9">
    <source>
        <dbReference type="Google" id="ProtNLM"/>
    </source>
</evidence>
<dbReference type="InterPro" id="IPR027417">
    <property type="entry name" value="P-loop_NTPase"/>
</dbReference>
<keyword evidence="5" id="KW-0418">Kinase</keyword>
<keyword evidence="3" id="KW-0723">Serine/threonine-protein kinase</keyword>
<keyword evidence="2" id="KW-0963">Cytoplasm</keyword>
<feature type="region of interest" description="Disordered" evidence="6">
    <location>
        <begin position="328"/>
        <end position="355"/>
    </location>
</feature>